<feature type="compositionally biased region" description="Low complexity" evidence="1">
    <location>
        <begin position="35"/>
        <end position="48"/>
    </location>
</feature>
<proteinExistence type="predicted"/>
<comment type="caution">
    <text evidence="2">The sequence shown here is derived from an EMBL/GenBank/DDBJ whole genome shotgun (WGS) entry which is preliminary data.</text>
</comment>
<keyword evidence="3" id="KW-1185">Reference proteome</keyword>
<feature type="compositionally biased region" description="Polar residues" evidence="1">
    <location>
        <begin position="86"/>
        <end position="102"/>
    </location>
</feature>
<dbReference type="EMBL" id="JBBPBN010001157">
    <property type="protein sequence ID" value="KAK8479567.1"/>
    <property type="molecule type" value="Genomic_DNA"/>
</dbReference>
<sequence>MAASPQQMVHSGFNISVPTQGAPMSHIGPAHHVSHVYASSSLSQSGASRQPVDASLADDSGVQPADDQPVDADLADDSGVQPADDVQNTGVGVSQPSTTHPGDNTHGELFIEDEQGCDEIMANMPQGGDEMVP</sequence>
<protein>
    <submittedName>
        <fullName evidence="2">Uncharacterized protein</fullName>
    </submittedName>
</protein>
<feature type="region of interest" description="Disordered" evidence="1">
    <location>
        <begin position="1"/>
        <end position="108"/>
    </location>
</feature>
<name>A0ABR1ZH64_9ROSI</name>
<evidence type="ECO:0000313" key="3">
    <source>
        <dbReference type="Proteomes" id="UP001396334"/>
    </source>
</evidence>
<reference evidence="2 3" key="1">
    <citation type="journal article" date="2024" name="G3 (Bethesda)">
        <title>Genome assembly of Hibiscus sabdariffa L. provides insights into metabolisms of medicinal natural products.</title>
        <authorList>
            <person name="Kim T."/>
        </authorList>
    </citation>
    <scope>NUCLEOTIDE SEQUENCE [LARGE SCALE GENOMIC DNA]</scope>
    <source>
        <strain evidence="2">TK-2024</strain>
        <tissue evidence="2">Old leaves</tissue>
    </source>
</reference>
<gene>
    <name evidence="2" type="ORF">V6N11_047383</name>
</gene>
<feature type="compositionally biased region" description="Polar residues" evidence="1">
    <location>
        <begin position="1"/>
        <end position="19"/>
    </location>
</feature>
<organism evidence="2 3">
    <name type="scientific">Hibiscus sabdariffa</name>
    <name type="common">roselle</name>
    <dbReference type="NCBI Taxonomy" id="183260"/>
    <lineage>
        <taxon>Eukaryota</taxon>
        <taxon>Viridiplantae</taxon>
        <taxon>Streptophyta</taxon>
        <taxon>Embryophyta</taxon>
        <taxon>Tracheophyta</taxon>
        <taxon>Spermatophyta</taxon>
        <taxon>Magnoliopsida</taxon>
        <taxon>eudicotyledons</taxon>
        <taxon>Gunneridae</taxon>
        <taxon>Pentapetalae</taxon>
        <taxon>rosids</taxon>
        <taxon>malvids</taxon>
        <taxon>Malvales</taxon>
        <taxon>Malvaceae</taxon>
        <taxon>Malvoideae</taxon>
        <taxon>Hibiscus</taxon>
    </lineage>
</organism>
<evidence type="ECO:0000256" key="1">
    <source>
        <dbReference type="SAM" id="MobiDB-lite"/>
    </source>
</evidence>
<accession>A0ABR1ZH64</accession>
<dbReference type="Proteomes" id="UP001396334">
    <property type="component" value="Unassembled WGS sequence"/>
</dbReference>
<evidence type="ECO:0000313" key="2">
    <source>
        <dbReference type="EMBL" id="KAK8479567.1"/>
    </source>
</evidence>